<evidence type="ECO:0000313" key="2">
    <source>
        <dbReference type="EMBL" id="SPO64245.1"/>
    </source>
</evidence>
<gene>
    <name evidence="2" type="ORF">JV551A3_V1_2400072</name>
</gene>
<organism evidence="2 3">
    <name type="scientific">Pseudomonas inefficax</name>
    <dbReference type="NCBI Taxonomy" id="2078786"/>
    <lineage>
        <taxon>Bacteria</taxon>
        <taxon>Pseudomonadati</taxon>
        <taxon>Pseudomonadota</taxon>
        <taxon>Gammaproteobacteria</taxon>
        <taxon>Pseudomonadales</taxon>
        <taxon>Pseudomonadaceae</taxon>
        <taxon>Pseudomonas</taxon>
    </lineage>
</organism>
<dbReference type="Proteomes" id="UP000294335">
    <property type="component" value="Unassembled WGS sequence"/>
</dbReference>
<sequence>MPIIAMPFNRVGFFAGLPAPTGIAPPLKAMLYLWERASPRRSPPRSNRPQPTPVDCWATTPSPSSL</sequence>
<evidence type="ECO:0000256" key="1">
    <source>
        <dbReference type="SAM" id="MobiDB-lite"/>
    </source>
</evidence>
<evidence type="ECO:0000313" key="3">
    <source>
        <dbReference type="Proteomes" id="UP000294335"/>
    </source>
</evidence>
<comment type="caution">
    <text evidence="2">The sequence shown here is derived from an EMBL/GenBank/DDBJ whole genome shotgun (WGS) entry which is preliminary data.</text>
</comment>
<accession>A0AAQ1PE03</accession>
<reference evidence="2 3" key="1">
    <citation type="submission" date="2018-02" db="EMBL/GenBank/DDBJ databases">
        <authorList>
            <person name="Dubost A."/>
        </authorList>
    </citation>
    <scope>NUCLEOTIDE SEQUENCE [LARGE SCALE GENOMIC DNA]</scope>
    <source>
        <strain evidence="3">JV551A3</strain>
    </source>
</reference>
<proteinExistence type="predicted"/>
<dbReference type="EMBL" id="OPYN01000240">
    <property type="protein sequence ID" value="SPO64245.1"/>
    <property type="molecule type" value="Genomic_DNA"/>
</dbReference>
<protein>
    <submittedName>
        <fullName evidence="2">Uncharacterized protein</fullName>
    </submittedName>
</protein>
<name>A0AAQ1PE03_9PSED</name>
<keyword evidence="3" id="KW-1185">Reference proteome</keyword>
<feature type="region of interest" description="Disordered" evidence="1">
    <location>
        <begin position="38"/>
        <end position="66"/>
    </location>
</feature>
<dbReference type="AlphaFoldDB" id="A0AAQ1PE03"/>